<protein>
    <submittedName>
        <fullName evidence="2">Uncharacterized protein</fullName>
    </submittedName>
</protein>
<dbReference type="AlphaFoldDB" id="A0AAW9TZV7"/>
<dbReference type="Proteomes" id="UP000429484">
    <property type="component" value="Unassembled WGS sequence"/>
</dbReference>
<name>A0AAW9TZV7_RHIML</name>
<accession>A0AAW9TZV7</accession>
<reference evidence="2 3" key="1">
    <citation type="journal article" date="2013" name="Genome Biol.">
        <title>Comparative genomics of the core and accessory genomes of 48 Sinorhizobium strains comprising five genospecies.</title>
        <authorList>
            <person name="Sugawara M."/>
            <person name="Epstein B."/>
            <person name="Badgley B.D."/>
            <person name="Unno T."/>
            <person name="Xu L."/>
            <person name="Reese J."/>
            <person name="Gyaneshwar P."/>
            <person name="Denny R."/>
            <person name="Mudge J."/>
            <person name="Bharti A.K."/>
            <person name="Farmer A.D."/>
            <person name="May G.D."/>
            <person name="Woodward J.E."/>
            <person name="Medigue C."/>
            <person name="Vallenet D."/>
            <person name="Lajus A."/>
            <person name="Rouy Z."/>
            <person name="Martinez-Vaz B."/>
            <person name="Tiffin P."/>
            <person name="Young N.D."/>
            <person name="Sadowsky M.J."/>
        </authorList>
    </citation>
    <scope>NUCLEOTIDE SEQUENCE [LARGE SCALE GENOMIC DNA]</scope>
    <source>
        <strain evidence="2 3">N6B1</strain>
    </source>
</reference>
<keyword evidence="1" id="KW-0472">Membrane</keyword>
<evidence type="ECO:0000313" key="3">
    <source>
        <dbReference type="Proteomes" id="UP000429484"/>
    </source>
</evidence>
<gene>
    <name evidence="2" type="ORF">GHK53_34925</name>
</gene>
<comment type="caution">
    <text evidence="2">The sequence shown here is derived from an EMBL/GenBank/DDBJ whole genome shotgun (WGS) entry which is preliminary data.</text>
</comment>
<dbReference type="RefSeq" id="WP_026029945.1">
    <property type="nucleotide sequence ID" value="NZ_FNYP01000052.1"/>
</dbReference>
<organism evidence="2 3">
    <name type="scientific">Rhizobium meliloti</name>
    <name type="common">Ensifer meliloti</name>
    <name type="synonym">Sinorhizobium meliloti</name>
    <dbReference type="NCBI Taxonomy" id="382"/>
    <lineage>
        <taxon>Bacteria</taxon>
        <taxon>Pseudomonadati</taxon>
        <taxon>Pseudomonadota</taxon>
        <taxon>Alphaproteobacteria</taxon>
        <taxon>Hyphomicrobiales</taxon>
        <taxon>Rhizobiaceae</taxon>
        <taxon>Sinorhizobium/Ensifer group</taxon>
        <taxon>Sinorhizobium</taxon>
    </lineage>
</organism>
<keyword evidence="1" id="KW-1133">Transmembrane helix</keyword>
<sequence>MEPRGRIARFLRSGFAALLTELIVIALGGPQLCLCLTTFAILWKGMPPSSHHRRPAPRPPIIKERFFRLLTIEAG</sequence>
<evidence type="ECO:0000313" key="2">
    <source>
        <dbReference type="EMBL" id="MQW37795.1"/>
    </source>
</evidence>
<proteinExistence type="predicted"/>
<feature type="transmembrane region" description="Helical" evidence="1">
    <location>
        <begin position="15"/>
        <end position="43"/>
    </location>
</feature>
<dbReference type="EMBL" id="WISR01000279">
    <property type="protein sequence ID" value="MQW37795.1"/>
    <property type="molecule type" value="Genomic_DNA"/>
</dbReference>
<keyword evidence="1" id="KW-0812">Transmembrane</keyword>
<evidence type="ECO:0000256" key="1">
    <source>
        <dbReference type="SAM" id="Phobius"/>
    </source>
</evidence>